<dbReference type="AlphaFoldDB" id="A0A8J2RPQ5"/>
<comment type="caution">
    <text evidence="1">The sequence shown here is derived from an EMBL/GenBank/DDBJ whole genome shotgun (WGS) entry which is preliminary data.</text>
</comment>
<proteinExistence type="predicted"/>
<protein>
    <submittedName>
        <fullName evidence="1">Uncharacterized protein</fullName>
    </submittedName>
</protein>
<gene>
    <name evidence="1" type="ORF">DGAL_LOCUS7963</name>
</gene>
<dbReference type="EMBL" id="CAKKLH010000167">
    <property type="protein sequence ID" value="CAH0105008.1"/>
    <property type="molecule type" value="Genomic_DNA"/>
</dbReference>
<evidence type="ECO:0000313" key="2">
    <source>
        <dbReference type="Proteomes" id="UP000789390"/>
    </source>
</evidence>
<sequence>MSNHEGTESDIENIEPNAIISLRGKLDFHHFFEYMGEKTNQKGSLYKCLFKSCKKENNKDGTPKYLKIKKDSR</sequence>
<reference evidence="1" key="1">
    <citation type="submission" date="2021-11" db="EMBL/GenBank/DDBJ databases">
        <authorList>
            <person name="Schell T."/>
        </authorList>
    </citation>
    <scope>NUCLEOTIDE SEQUENCE</scope>
    <source>
        <strain evidence="1">M5</strain>
    </source>
</reference>
<evidence type="ECO:0000313" key="1">
    <source>
        <dbReference type="EMBL" id="CAH0105008.1"/>
    </source>
</evidence>
<name>A0A8J2RPQ5_9CRUS</name>
<keyword evidence="2" id="KW-1185">Reference proteome</keyword>
<dbReference type="Proteomes" id="UP000789390">
    <property type="component" value="Unassembled WGS sequence"/>
</dbReference>
<organism evidence="1 2">
    <name type="scientific">Daphnia galeata</name>
    <dbReference type="NCBI Taxonomy" id="27404"/>
    <lineage>
        <taxon>Eukaryota</taxon>
        <taxon>Metazoa</taxon>
        <taxon>Ecdysozoa</taxon>
        <taxon>Arthropoda</taxon>
        <taxon>Crustacea</taxon>
        <taxon>Branchiopoda</taxon>
        <taxon>Diplostraca</taxon>
        <taxon>Cladocera</taxon>
        <taxon>Anomopoda</taxon>
        <taxon>Daphniidae</taxon>
        <taxon>Daphnia</taxon>
    </lineage>
</organism>
<accession>A0A8J2RPQ5</accession>